<dbReference type="OrthoDB" id="5953812at2759"/>
<name>A0A8X6FVU9_TRICU</name>
<comment type="caution">
    <text evidence="2">The sequence shown here is derived from an EMBL/GenBank/DDBJ whole genome shotgun (WGS) entry which is preliminary data.</text>
</comment>
<reference evidence="2" key="1">
    <citation type="submission" date="2020-07" db="EMBL/GenBank/DDBJ databases">
        <title>Multicomponent nature underlies the extraordinary mechanical properties of spider dragline silk.</title>
        <authorList>
            <person name="Kono N."/>
            <person name="Nakamura H."/>
            <person name="Mori M."/>
            <person name="Yoshida Y."/>
            <person name="Ohtoshi R."/>
            <person name="Malay A.D."/>
            <person name="Moran D.A.P."/>
            <person name="Tomita M."/>
            <person name="Numata K."/>
            <person name="Arakawa K."/>
        </authorList>
    </citation>
    <scope>NUCLEOTIDE SEQUENCE</scope>
</reference>
<evidence type="ECO:0000313" key="2">
    <source>
        <dbReference type="EMBL" id="GFQ89753.1"/>
    </source>
</evidence>
<organism evidence="2 3">
    <name type="scientific">Trichonephila clavata</name>
    <name type="common">Joro spider</name>
    <name type="synonym">Nephila clavata</name>
    <dbReference type="NCBI Taxonomy" id="2740835"/>
    <lineage>
        <taxon>Eukaryota</taxon>
        <taxon>Metazoa</taxon>
        <taxon>Ecdysozoa</taxon>
        <taxon>Arthropoda</taxon>
        <taxon>Chelicerata</taxon>
        <taxon>Arachnida</taxon>
        <taxon>Araneae</taxon>
        <taxon>Araneomorphae</taxon>
        <taxon>Entelegynae</taxon>
        <taxon>Araneoidea</taxon>
        <taxon>Nephilidae</taxon>
        <taxon>Trichonephila</taxon>
    </lineage>
</organism>
<dbReference type="AlphaFoldDB" id="A0A8X6FVU9"/>
<keyword evidence="3" id="KW-1185">Reference proteome</keyword>
<dbReference type="EMBL" id="BMAO01013573">
    <property type="protein sequence ID" value="GFQ89753.1"/>
    <property type="molecule type" value="Genomic_DNA"/>
</dbReference>
<sequence>MKSLLKERIEFATFFALELSFSLCDDGSCVKNKTEEQIPLQVKLPKDSEKHDILLENKEVPEKAEEETSEKQDNMVLKKIL</sequence>
<dbReference type="Proteomes" id="UP000887116">
    <property type="component" value="Unassembled WGS sequence"/>
</dbReference>
<accession>A0A8X6FVU9</accession>
<gene>
    <name evidence="2" type="primary">AVEN_258173_1</name>
    <name evidence="2" type="ORF">TNCT_339071</name>
</gene>
<evidence type="ECO:0000313" key="3">
    <source>
        <dbReference type="Proteomes" id="UP000887116"/>
    </source>
</evidence>
<protein>
    <submittedName>
        <fullName evidence="2">Uncharacterized protein</fullName>
    </submittedName>
</protein>
<proteinExistence type="predicted"/>
<feature type="region of interest" description="Disordered" evidence="1">
    <location>
        <begin position="61"/>
        <end position="81"/>
    </location>
</feature>
<evidence type="ECO:0000256" key="1">
    <source>
        <dbReference type="SAM" id="MobiDB-lite"/>
    </source>
</evidence>